<name>A0A024GRH0_9STRA</name>
<dbReference type="SUPFAM" id="SSF52540">
    <property type="entry name" value="P-loop containing nucleoside triphosphate hydrolases"/>
    <property type="match status" value="2"/>
</dbReference>
<dbReference type="InterPro" id="IPR011527">
    <property type="entry name" value="ABC1_TM_dom"/>
</dbReference>
<comment type="caution">
    <text evidence="12">The sequence shown here is derived from an EMBL/GenBank/DDBJ whole genome shotgun (WGS) entry which is preliminary data.</text>
</comment>
<evidence type="ECO:0000256" key="4">
    <source>
        <dbReference type="ARBA" id="ARBA00022737"/>
    </source>
</evidence>
<dbReference type="PROSITE" id="PS50929">
    <property type="entry name" value="ABC_TM1F"/>
    <property type="match status" value="2"/>
</dbReference>
<keyword evidence="2" id="KW-0813">Transport</keyword>
<dbReference type="InterPro" id="IPR003439">
    <property type="entry name" value="ABC_transporter-like_ATP-bd"/>
</dbReference>
<dbReference type="STRING" id="65357.A0A024GRH0"/>
<feature type="transmembrane region" description="Helical" evidence="9">
    <location>
        <begin position="404"/>
        <end position="424"/>
    </location>
</feature>
<dbReference type="InterPro" id="IPR027417">
    <property type="entry name" value="P-loop_NTPase"/>
</dbReference>
<dbReference type="GO" id="GO:0140359">
    <property type="term" value="F:ABC-type transporter activity"/>
    <property type="evidence" value="ECO:0007669"/>
    <property type="project" value="InterPro"/>
</dbReference>
<dbReference type="FunFam" id="1.20.1560.10:FF:000013">
    <property type="entry name" value="ABC transporter C family member 2"/>
    <property type="match status" value="1"/>
</dbReference>
<keyword evidence="8 9" id="KW-0472">Membrane</keyword>
<feature type="transmembrane region" description="Helical" evidence="9">
    <location>
        <begin position="530"/>
        <end position="547"/>
    </location>
</feature>
<sequence length="1486" mass="167474">MELIQMLVDLLSRLEIRFILTQILQFVAICSCMSYAFDQRHIVRSISRNAHKGPDTRWVGVLNLLLYWQFFAAIAMQLFLLWEFAINTVNEKLLLVDAMAFMLSFSYAICLYRDLILFMRRDSISKKKLHFWVSCAFSALVYDGYYTRQNGGRMTLEFILVVLATARWSIGRFLHTKEKNASTQSHFDTVSWASRISFAWVSRYIALGRERRLELPDIPSLPATDATKLSAECFWTGMTKETRRNRDKPSLFRLLFDLYGREIGIFAMWSAVNKSIGLLSPILLKLFLEWADGSQQVDSLSITRGYTLAGLMTIRSILAAIMSTQYSLSWQRFEMRVRAGLSTAIYRTTLEISKQQETSIGHITSLITVDLNRISGLPNALFDIVLIPLEILVALSLLHHAVSYAFLSGMVLIASMFPIQTFLGRKNQKYMKRMLQFRDKRLTLVTEIVQSIKTIKLLGWLPEFLASQNDARTFELGPLKARKYIDAVCVFFWASMPAIVQTCVFATVIFTGNDLTAANAFTAIALLDRLIYPINYFPWIINGLLEARISAIRIQEFIFHQRKSQKVGHSVQAGGVKQDDIHPISVSTGGSCFSWHPRQDIEESKASDALLPAENTTKSTFQLTVPSLHLRSGMIYIVQGRIGSGKSSFLHAILGEMLLVEGSMHRIDTPVAFAPQRPWLFQASIRENITLTPDNHQIDQVLYDSVLVTCDLTTDINKMELLDHTHIGECGQRLSGGQRLRLGLARALYAQSRILLLDDPFSALDPITASKIVNRCFSSLTNDPNLSQVIHPMATAVVVTQQIDIWQNIAKKGVWKIRVLQVDHGKVVESGTFDEYRSQNAQDQMDQSSELFLNVQQSTNHSDSAEEIVQAEIEKTLIVSNENEDLEETRIVGAVASAVWLQYVKSMGKWTLGWICVAVIIMQSSRNGLDFWIAYYVDAQTTVSPYMFAYALIGITIVNSLAVLFRSFLFAFGGIQAATKSYQRLSDRVFRAPLSFFTYESTGRIVNRLNRDTFAIDDSLPFSFNIFIREIVELTGSLVILMYENAVVLLVLLPLSAICFKMQQAYRPISRHLKRLDAVTQSPILNTFTNTLSGLSVIRSMRLESKYAAMYTEVLERSQKIVFLSSSASGWFGIRLDILGVCITSSVAIYAVVNFQLTKHVNTSILGLTLTYTLPIVGKLNAVLNSFIDTERQLISVERVHEYRDLPPEDANEKSGASNKNEALWVKWPENGSVSVKTLSVVQHSWRASARQRHDGILILNNVSCELRAGSRTGICGRTGAGKSTFFNAFFRAVGWASGSIEIDGVDLMKLPLETLRRRLTYIPQEETLFSGTVRRNLDPGNEFQDHEIWSALKKCQLDDVISSLGGLAADVLPGTFSQGESQLLCMSRAFLRHSKVVFLDESTSLIDPTTEHLILQMIERVFKDATVLIIAHRMDILRRCDTVLVFDNGQIIEAGDPKQLLRDSSSVLHCLGQSQRKAYMLEPHS</sequence>
<evidence type="ECO:0000256" key="8">
    <source>
        <dbReference type="ARBA" id="ARBA00023136"/>
    </source>
</evidence>
<keyword evidence="13" id="KW-1185">Reference proteome</keyword>
<accession>A0A024GRH0</accession>
<dbReference type="CDD" id="cd03244">
    <property type="entry name" value="ABCC_MRP_domain2"/>
    <property type="match status" value="1"/>
</dbReference>
<keyword evidence="4" id="KW-0677">Repeat</keyword>
<feature type="transmembrane region" description="Helical" evidence="9">
    <location>
        <begin position="912"/>
        <end position="935"/>
    </location>
</feature>
<dbReference type="SMART" id="SM00382">
    <property type="entry name" value="AAA"/>
    <property type="match status" value="2"/>
</dbReference>
<keyword evidence="5" id="KW-0547">Nucleotide-binding</keyword>
<dbReference type="Proteomes" id="UP000053237">
    <property type="component" value="Unassembled WGS sequence"/>
</dbReference>
<evidence type="ECO:0000256" key="9">
    <source>
        <dbReference type="SAM" id="Phobius"/>
    </source>
</evidence>
<dbReference type="PANTHER" id="PTHR24223">
    <property type="entry name" value="ATP-BINDING CASSETTE SUB-FAMILY C"/>
    <property type="match status" value="1"/>
</dbReference>
<dbReference type="InterPro" id="IPR017871">
    <property type="entry name" value="ABC_transporter-like_CS"/>
</dbReference>
<evidence type="ECO:0000256" key="6">
    <source>
        <dbReference type="ARBA" id="ARBA00022840"/>
    </source>
</evidence>
<evidence type="ECO:0000256" key="3">
    <source>
        <dbReference type="ARBA" id="ARBA00022692"/>
    </source>
</evidence>
<dbReference type="FunFam" id="3.40.50.300:FF:000630">
    <property type="entry name" value="ATP-binding cassette (ABC) transporter, putative"/>
    <property type="match status" value="1"/>
</dbReference>
<feature type="domain" description="ABC transporter" evidence="10">
    <location>
        <begin position="601"/>
        <end position="849"/>
    </location>
</feature>
<feature type="transmembrane region" description="Helical" evidence="9">
    <location>
        <begin position="58"/>
        <end position="82"/>
    </location>
</feature>
<feature type="transmembrane region" description="Helical" evidence="9">
    <location>
        <begin position="1038"/>
        <end position="1058"/>
    </location>
</feature>
<evidence type="ECO:0000256" key="1">
    <source>
        <dbReference type="ARBA" id="ARBA00004141"/>
    </source>
</evidence>
<protein>
    <recommendedName>
        <fullName evidence="14">ABC transporter domain-containing protein</fullName>
    </recommendedName>
</protein>
<dbReference type="InterPro" id="IPR036640">
    <property type="entry name" value="ABC1_TM_sf"/>
</dbReference>
<feature type="domain" description="ABC transmembrane type-1" evidence="11">
    <location>
        <begin position="270"/>
        <end position="546"/>
    </location>
</feature>
<dbReference type="GO" id="GO:0005524">
    <property type="term" value="F:ATP binding"/>
    <property type="evidence" value="ECO:0007669"/>
    <property type="project" value="UniProtKB-KW"/>
</dbReference>
<gene>
    <name evidence="12" type="ORF">BN9_108320</name>
</gene>
<dbReference type="Pfam" id="PF00005">
    <property type="entry name" value="ABC_tran"/>
    <property type="match status" value="2"/>
</dbReference>
<dbReference type="FunCoup" id="A0A024GRH0">
    <property type="interactions" value="4"/>
</dbReference>
<feature type="transmembrane region" description="Helical" evidence="9">
    <location>
        <begin position="129"/>
        <end position="146"/>
    </location>
</feature>
<feature type="domain" description="ABC transmembrane type-1" evidence="11">
    <location>
        <begin position="932"/>
        <end position="1192"/>
    </location>
</feature>
<evidence type="ECO:0000259" key="11">
    <source>
        <dbReference type="PROSITE" id="PS50929"/>
    </source>
</evidence>
<dbReference type="SUPFAM" id="SSF90123">
    <property type="entry name" value="ABC transporter transmembrane region"/>
    <property type="match status" value="2"/>
</dbReference>
<reference evidence="12 13" key="1">
    <citation type="submission" date="2012-05" db="EMBL/GenBank/DDBJ databases">
        <title>Recombination and specialization in a pathogen metapopulation.</title>
        <authorList>
            <person name="Gardiner A."/>
            <person name="Kemen E."/>
            <person name="Schultz-Larsen T."/>
            <person name="MacLean D."/>
            <person name="Van Oosterhout C."/>
            <person name="Jones J.D.G."/>
        </authorList>
    </citation>
    <scope>NUCLEOTIDE SEQUENCE [LARGE SCALE GENOMIC DNA]</scope>
    <source>
        <strain evidence="12 13">Ac Nc2</strain>
    </source>
</reference>
<dbReference type="CDD" id="cd18598">
    <property type="entry name" value="ABC_6TM_MRP7_D1_like"/>
    <property type="match status" value="1"/>
</dbReference>
<keyword evidence="7 9" id="KW-1133">Transmembrane helix</keyword>
<dbReference type="EMBL" id="CAIX01000305">
    <property type="protein sequence ID" value="CCI49494.1"/>
    <property type="molecule type" value="Genomic_DNA"/>
</dbReference>
<dbReference type="Pfam" id="PF00664">
    <property type="entry name" value="ABC_membrane"/>
    <property type="match status" value="2"/>
</dbReference>
<dbReference type="PANTHER" id="PTHR24223:SF441">
    <property type="match status" value="1"/>
</dbReference>
<dbReference type="InterPro" id="IPR003593">
    <property type="entry name" value="AAA+_ATPase"/>
</dbReference>
<evidence type="ECO:0000313" key="13">
    <source>
        <dbReference type="Proteomes" id="UP000053237"/>
    </source>
</evidence>
<dbReference type="InterPro" id="IPR050173">
    <property type="entry name" value="ABC_transporter_C-like"/>
</dbReference>
<dbReference type="GO" id="GO:0016020">
    <property type="term" value="C:membrane"/>
    <property type="evidence" value="ECO:0007669"/>
    <property type="project" value="UniProtKB-SubCell"/>
</dbReference>
<evidence type="ECO:0000256" key="5">
    <source>
        <dbReference type="ARBA" id="ARBA00022741"/>
    </source>
</evidence>
<dbReference type="CDD" id="cd18605">
    <property type="entry name" value="ABC_6TM_MRP7_D2_like"/>
    <property type="match status" value="1"/>
</dbReference>
<evidence type="ECO:0000256" key="2">
    <source>
        <dbReference type="ARBA" id="ARBA00022448"/>
    </source>
</evidence>
<proteinExistence type="predicted"/>
<dbReference type="OrthoDB" id="6500128at2759"/>
<dbReference type="PROSITE" id="PS00211">
    <property type="entry name" value="ABC_TRANSPORTER_1"/>
    <property type="match status" value="1"/>
</dbReference>
<dbReference type="PROSITE" id="PS50893">
    <property type="entry name" value="ABC_TRANSPORTER_2"/>
    <property type="match status" value="2"/>
</dbReference>
<organism evidence="12 13">
    <name type="scientific">Albugo candida</name>
    <dbReference type="NCBI Taxonomy" id="65357"/>
    <lineage>
        <taxon>Eukaryota</taxon>
        <taxon>Sar</taxon>
        <taxon>Stramenopiles</taxon>
        <taxon>Oomycota</taxon>
        <taxon>Peronosporomycetes</taxon>
        <taxon>Albuginales</taxon>
        <taxon>Albuginaceae</taxon>
        <taxon>Albugo</taxon>
    </lineage>
</organism>
<keyword evidence="3 9" id="KW-0812">Transmembrane</keyword>
<dbReference type="Gene3D" id="3.40.50.300">
    <property type="entry name" value="P-loop containing nucleotide triphosphate hydrolases"/>
    <property type="match status" value="2"/>
</dbReference>
<feature type="transmembrane region" description="Helical" evidence="9">
    <location>
        <begin position="484"/>
        <end position="510"/>
    </location>
</feature>
<evidence type="ECO:0000259" key="10">
    <source>
        <dbReference type="PROSITE" id="PS50893"/>
    </source>
</evidence>
<feature type="domain" description="ABC transporter" evidence="10">
    <location>
        <begin position="1236"/>
        <end position="1474"/>
    </location>
</feature>
<feature type="transmembrane region" description="Helical" evidence="9">
    <location>
        <begin position="94"/>
        <end position="117"/>
    </location>
</feature>
<dbReference type="GO" id="GO:0016887">
    <property type="term" value="F:ATP hydrolysis activity"/>
    <property type="evidence" value="ECO:0007669"/>
    <property type="project" value="InterPro"/>
</dbReference>
<evidence type="ECO:0000313" key="12">
    <source>
        <dbReference type="EMBL" id="CCI49494.1"/>
    </source>
</evidence>
<keyword evidence="6" id="KW-0067">ATP-binding</keyword>
<evidence type="ECO:0008006" key="14">
    <source>
        <dbReference type="Google" id="ProtNLM"/>
    </source>
</evidence>
<comment type="subcellular location">
    <subcellularLocation>
        <location evidence="1">Membrane</location>
        <topology evidence="1">Multi-pass membrane protein</topology>
    </subcellularLocation>
</comment>
<feature type="transmembrane region" description="Helical" evidence="9">
    <location>
        <begin position="947"/>
        <end position="975"/>
    </location>
</feature>
<dbReference type="InParanoid" id="A0A024GRH0"/>
<evidence type="ECO:0000256" key="7">
    <source>
        <dbReference type="ARBA" id="ARBA00022989"/>
    </source>
</evidence>
<feature type="transmembrane region" description="Helical" evidence="9">
    <location>
        <begin position="16"/>
        <end position="37"/>
    </location>
</feature>
<dbReference type="Gene3D" id="1.20.1560.10">
    <property type="entry name" value="ABC transporter type 1, transmembrane domain"/>
    <property type="match status" value="2"/>
</dbReference>